<dbReference type="Pfam" id="PF19292">
    <property type="entry name" value="KPBB_C"/>
    <property type="match status" value="1"/>
</dbReference>
<comment type="subcellular location">
    <subcellularLocation>
        <location evidence="2 14">Cell membrane</location>
        <topology evidence="2 14">Lipid-anchor</topology>
        <orientation evidence="2 14">Cytoplasmic side</orientation>
    </subcellularLocation>
</comment>
<dbReference type="InterPro" id="IPR008928">
    <property type="entry name" value="6-hairpin_glycosidase_sf"/>
</dbReference>
<evidence type="ECO:0000256" key="2">
    <source>
        <dbReference type="ARBA" id="ARBA00004342"/>
    </source>
</evidence>
<dbReference type="GO" id="GO:0005516">
    <property type="term" value="F:calmodulin binding"/>
    <property type="evidence" value="ECO:0007669"/>
    <property type="project" value="UniProtKB-KW"/>
</dbReference>
<keyword evidence="11 13" id="KW-0449">Lipoprotein</keyword>
<keyword evidence="9 14" id="KW-0472">Membrane</keyword>
<evidence type="ECO:0000256" key="15">
    <source>
        <dbReference type="SAM" id="MobiDB-lite"/>
    </source>
</evidence>
<comment type="pathway">
    <text evidence="3 14">Glycan biosynthesis; glycogen metabolism.</text>
</comment>
<evidence type="ECO:0000256" key="13">
    <source>
        <dbReference type="PIRSR" id="PIRSR608734-50"/>
    </source>
</evidence>
<evidence type="ECO:0000256" key="10">
    <source>
        <dbReference type="ARBA" id="ARBA00023277"/>
    </source>
</evidence>
<feature type="region of interest" description="Disordered" evidence="15">
    <location>
        <begin position="967"/>
        <end position="986"/>
    </location>
</feature>
<dbReference type="InterPro" id="IPR008734">
    <property type="entry name" value="PHK_A/B_su"/>
</dbReference>
<keyword evidence="10 14" id="KW-0119">Carbohydrate metabolism</keyword>
<protein>
    <recommendedName>
        <fullName evidence="14">Phosphorylase b kinase regulatory subunit</fullName>
    </recommendedName>
</protein>
<evidence type="ECO:0000256" key="9">
    <source>
        <dbReference type="ARBA" id="ARBA00023136"/>
    </source>
</evidence>
<evidence type="ECO:0000256" key="6">
    <source>
        <dbReference type="ARBA" id="ARBA00022553"/>
    </source>
</evidence>
<evidence type="ECO:0000256" key="12">
    <source>
        <dbReference type="ARBA" id="ARBA00023289"/>
    </source>
</evidence>
<comment type="PTM">
    <text evidence="13">Although the final Cys may be farnesylated, the terminal tripeptide is probably not removed, and the C-terminus is not methylated.</text>
</comment>
<dbReference type="GO" id="GO:0005977">
    <property type="term" value="P:glycogen metabolic process"/>
    <property type="evidence" value="ECO:0007669"/>
    <property type="project" value="UniProtKB-UniPathway"/>
</dbReference>
<dbReference type="GO" id="GO:0005964">
    <property type="term" value="C:phosphorylase kinase complex"/>
    <property type="evidence" value="ECO:0007669"/>
    <property type="project" value="TreeGrafter"/>
</dbReference>
<sequence length="1212" mass="136500">MRSRSNSGVKLDNYARVIQKSILKYQDPVTGLFSASEGEPHAWVRDNLYSIQAVWGLALAYRRQADLDEDKAKCYELEQSVVKCMRSLLMCMIRQSEKLENFKTSQSANDALHAKYHCRTRSIVVGDHDWGHLQLDATGLYILMLAQMSVSGLQIIYSLDEVAFVQNLVFYISSAYRTPDYGIWERGDKTNHGVPELNASSVGMCKAALEAIDELNLFGSSGGPQSVIHVTPDEKALCQAILESMLPRESNSKEVDAGLLSIIGYPAFAVNDLHLVDITKQAIVNKLQGRYGCSRFLRDGYKTALEDSSRLHYELAELKMFEDIECEWPVFWAYLILDGIFNDNGQQVVEYHDALKEILVVHDDVKCIPELYTVPAERVEHEKTNPHSQDRIPTGKLPHLWGQSLYLLGQLLMDGYLAPGEIDPLNRRFATAPKPDVVVQIAILAEEKRYQAMLKEKLGVHAKTLDEIHPIRVQPARILASVYSHMGRCPKLKLSGRPMTEIGILGTSKLYIIKGHTFAFIPNLLDQRDFYMTLDTDMLIDMMLTELQYLSTYWNMLGRPIITVPIHRGMLTEDGESFKPSLISTLRKIQSGYLYGVRVVLGPLESFLSTSCLTRLTFLEDESSVDSAFIDLLLSRPPTRIHRLHSDTGRFLASPVTESGPEMTQEEQRNILQARLAGRLRQRRISADLTSSLVGPDIALFNEALQKKMRISESAALDEESNPEVLVRQLQTSGTLWEQADILNALYRLKGANWDSMIDGRSGSTVSDLIEELYERAGQQGNWMVVRQMIGLLHRRVCGLAQSTTDLLVRQKQVTVGLPKEPRETTIVRPMPNDELLNIIIESFAEDTDMAVLTQEIIMYLAMFIRASPELFNDLLRLRVGLIIQVMASELARHLRCSGEEASMHLMSLSPFEMKQLIHNILSGKEFGVIKSTRPTPGTSTVKEIALQTERSSKGDKSKLVNMKRKLKQQVSTTRPNSLESRGPRSLSGLISPPVWKQGVKFFDQQFTDRQSELSRNQSVSSDLIVPSGYAQYSGQKRGQWVRRRRIDGALNRVPQNFYSRIWRLLEKCYGLVIGGHYIPGYVTKEMTPGELKFALLVENVLNHIPQAEYRQLVVETLIVLTLLGDAPRVKFLSDNLNVDSVLLCASDLFQKDEVNDGASDELLTKDSNKICTEFYDCAPSGPYGTMTYLSKAVAVSFKEYFPENVGDCAVS</sequence>
<evidence type="ECO:0000256" key="1">
    <source>
        <dbReference type="ARBA" id="ARBA00002837"/>
    </source>
</evidence>
<gene>
    <name evidence="18" type="primary">Phka2-001</name>
</gene>
<dbReference type="GO" id="GO:0005886">
    <property type="term" value="C:plasma membrane"/>
    <property type="evidence" value="ECO:0007669"/>
    <property type="project" value="UniProtKB-SubCell"/>
</dbReference>
<evidence type="ECO:0000259" key="16">
    <source>
        <dbReference type="Pfam" id="PF00723"/>
    </source>
</evidence>
<dbReference type="FunFam" id="1.50.10.10:FF:000004">
    <property type="entry name" value="Phosphorylase b kinase regulatory subunit"/>
    <property type="match status" value="1"/>
</dbReference>
<dbReference type="Pfam" id="PF00723">
    <property type="entry name" value="Glyco_hydro_15"/>
    <property type="match status" value="1"/>
</dbReference>
<dbReference type="InterPro" id="IPR012341">
    <property type="entry name" value="6hp_glycosidase-like_sf"/>
</dbReference>
<evidence type="ECO:0000256" key="4">
    <source>
        <dbReference type="ARBA" id="ARBA00007128"/>
    </source>
</evidence>
<dbReference type="PANTHER" id="PTHR10749:SF7">
    <property type="entry name" value="PHOSPHORYLASE B KINASE REGULATORY SUBUNIT ALPHA-RELATED"/>
    <property type="match status" value="1"/>
</dbReference>
<evidence type="ECO:0000256" key="3">
    <source>
        <dbReference type="ARBA" id="ARBA00005131"/>
    </source>
</evidence>
<comment type="function">
    <text evidence="1">Phosphorylase b kinase catalyzes the phosphorylation of serine in certain substrates, including troponin I. The alpha chain may bind calmodulin.</text>
</comment>
<keyword evidence="12 13" id="KW-0636">Prenylation</keyword>
<dbReference type="PANTHER" id="PTHR10749">
    <property type="entry name" value="PHOSPHORYLASE B KINASE REGULATORY SUBUNIT"/>
    <property type="match status" value="1"/>
</dbReference>
<feature type="domain" description="Phosphorylase b kinase regulatory subunit alpha/beta C-terminal" evidence="17">
    <location>
        <begin position="1026"/>
        <end position="1181"/>
    </location>
</feature>
<organism evidence="18">
    <name type="scientific">Phallusia mammillata</name>
    <dbReference type="NCBI Taxonomy" id="59560"/>
    <lineage>
        <taxon>Eukaryota</taxon>
        <taxon>Metazoa</taxon>
        <taxon>Chordata</taxon>
        <taxon>Tunicata</taxon>
        <taxon>Ascidiacea</taxon>
        <taxon>Phlebobranchia</taxon>
        <taxon>Ascidiidae</taxon>
        <taxon>Phallusia</taxon>
    </lineage>
</organism>
<reference evidence="18" key="1">
    <citation type="submission" date="2020-04" db="EMBL/GenBank/DDBJ databases">
        <authorList>
            <person name="Neveu A P."/>
        </authorList>
    </citation>
    <scope>NUCLEOTIDE SEQUENCE</scope>
    <source>
        <tissue evidence="18">Whole embryo</tissue>
    </source>
</reference>
<evidence type="ECO:0000313" key="18">
    <source>
        <dbReference type="EMBL" id="CAB3264835.1"/>
    </source>
</evidence>
<evidence type="ECO:0000259" key="17">
    <source>
        <dbReference type="Pfam" id="PF19292"/>
    </source>
</evidence>
<dbReference type="SUPFAM" id="SSF48208">
    <property type="entry name" value="Six-hairpin glycosidases"/>
    <property type="match status" value="1"/>
</dbReference>
<name>A0A6F9DPL4_9ASCI</name>
<feature type="domain" description="GH15-like" evidence="16">
    <location>
        <begin position="8"/>
        <end position="881"/>
    </location>
</feature>
<dbReference type="Gene3D" id="1.50.10.10">
    <property type="match status" value="1"/>
</dbReference>
<dbReference type="UniPathway" id="UPA00163"/>
<dbReference type="EMBL" id="LR788973">
    <property type="protein sequence ID" value="CAB3264835.1"/>
    <property type="molecule type" value="mRNA"/>
</dbReference>
<evidence type="ECO:0000256" key="7">
    <source>
        <dbReference type="ARBA" id="ARBA00022600"/>
    </source>
</evidence>
<proteinExistence type="evidence at transcript level"/>
<feature type="lipid moiety-binding region" description="S-farnesyl cysteine" evidence="13">
    <location>
        <position position="1209"/>
    </location>
</feature>
<keyword evidence="5 14" id="KW-1003">Cell membrane</keyword>
<dbReference type="InterPro" id="IPR011613">
    <property type="entry name" value="GH15-like"/>
</dbReference>
<keyword evidence="8 14" id="KW-0112">Calmodulin-binding</keyword>
<accession>A0A6F9DPL4</accession>
<evidence type="ECO:0000256" key="5">
    <source>
        <dbReference type="ARBA" id="ARBA00022475"/>
    </source>
</evidence>
<dbReference type="AlphaFoldDB" id="A0A6F9DPL4"/>
<keyword evidence="7 14" id="KW-0321">Glycogen metabolism</keyword>
<comment type="similarity">
    <text evidence="4 14">Belongs to the phosphorylase b kinase regulatory chain family.</text>
</comment>
<dbReference type="InterPro" id="IPR045583">
    <property type="entry name" value="KPBA/B_C"/>
</dbReference>
<keyword evidence="6" id="KW-0597">Phosphoprotein</keyword>
<evidence type="ECO:0000256" key="8">
    <source>
        <dbReference type="ARBA" id="ARBA00022860"/>
    </source>
</evidence>
<evidence type="ECO:0000256" key="14">
    <source>
        <dbReference type="RuleBase" id="RU364123"/>
    </source>
</evidence>
<feature type="compositionally biased region" description="Polar residues" evidence="15">
    <location>
        <begin position="969"/>
        <end position="980"/>
    </location>
</feature>
<evidence type="ECO:0000256" key="11">
    <source>
        <dbReference type="ARBA" id="ARBA00023288"/>
    </source>
</evidence>